<comment type="caution">
    <text evidence="2">The sequence shown here is derived from an EMBL/GenBank/DDBJ whole genome shotgun (WGS) entry which is preliminary data.</text>
</comment>
<feature type="transmembrane region" description="Helical" evidence="1">
    <location>
        <begin position="218"/>
        <end position="235"/>
    </location>
</feature>
<keyword evidence="1" id="KW-0472">Membrane</keyword>
<proteinExistence type="predicted"/>
<evidence type="ECO:0000313" key="3">
    <source>
        <dbReference type="Proteomes" id="UP000177723"/>
    </source>
</evidence>
<protein>
    <recommendedName>
        <fullName evidence="4">Cytochrome C biogenesis protein transmembrane domain-containing protein</fullName>
    </recommendedName>
</protein>
<name>A0A1F5WQT5_9BACT</name>
<feature type="transmembrane region" description="Helical" evidence="1">
    <location>
        <begin position="135"/>
        <end position="161"/>
    </location>
</feature>
<dbReference type="EMBL" id="MFHT01000016">
    <property type="protein sequence ID" value="OGF77611.1"/>
    <property type="molecule type" value="Genomic_DNA"/>
</dbReference>
<feature type="transmembrane region" description="Helical" evidence="1">
    <location>
        <begin position="80"/>
        <end position="100"/>
    </location>
</feature>
<feature type="transmembrane region" description="Helical" evidence="1">
    <location>
        <begin position="173"/>
        <end position="198"/>
    </location>
</feature>
<organism evidence="2 3">
    <name type="scientific">Candidatus Giovannonibacteria bacterium RIFCSPHIGHO2_12_FULL_43_15</name>
    <dbReference type="NCBI Taxonomy" id="1798341"/>
    <lineage>
        <taxon>Bacteria</taxon>
        <taxon>Candidatus Giovannoniibacteriota</taxon>
    </lineage>
</organism>
<feature type="transmembrane region" description="Helical" evidence="1">
    <location>
        <begin position="6"/>
        <end position="34"/>
    </location>
</feature>
<feature type="transmembrane region" description="Helical" evidence="1">
    <location>
        <begin position="46"/>
        <end position="68"/>
    </location>
</feature>
<evidence type="ECO:0008006" key="4">
    <source>
        <dbReference type="Google" id="ProtNLM"/>
    </source>
</evidence>
<evidence type="ECO:0000313" key="2">
    <source>
        <dbReference type="EMBL" id="OGF77611.1"/>
    </source>
</evidence>
<sequence length="239" mass="26286">MFGQELTLGIIISAALIDSINPCVFGVLIFLIAFMMKAFKSPGKMLLGGMLYTAVVYTTYLLLGFGILKFALSTGISSTFYWFAALIAIIAGLFEIKDYFWYGRGFSLQMIPGGAARIKAYTNWIAKMEGHHPALLFFTTATLGVFVVLVELPCTGAPYLAILGLLSKGEYSAAVPLLLLYNLVFILPLLLIIGLAYFGTSSEKLEEWRKEHRGLMRLGIGLALLALGFYMIYSLNPVF</sequence>
<dbReference type="Proteomes" id="UP000177723">
    <property type="component" value="Unassembled WGS sequence"/>
</dbReference>
<keyword evidence="1" id="KW-0812">Transmembrane</keyword>
<evidence type="ECO:0000256" key="1">
    <source>
        <dbReference type="SAM" id="Phobius"/>
    </source>
</evidence>
<gene>
    <name evidence="2" type="ORF">A3F23_00195</name>
</gene>
<keyword evidence="1" id="KW-1133">Transmembrane helix</keyword>
<accession>A0A1F5WQT5</accession>
<dbReference type="AlphaFoldDB" id="A0A1F5WQT5"/>
<reference evidence="2 3" key="1">
    <citation type="journal article" date="2016" name="Nat. Commun.">
        <title>Thousands of microbial genomes shed light on interconnected biogeochemical processes in an aquifer system.</title>
        <authorList>
            <person name="Anantharaman K."/>
            <person name="Brown C.T."/>
            <person name="Hug L.A."/>
            <person name="Sharon I."/>
            <person name="Castelle C.J."/>
            <person name="Probst A.J."/>
            <person name="Thomas B.C."/>
            <person name="Singh A."/>
            <person name="Wilkins M.J."/>
            <person name="Karaoz U."/>
            <person name="Brodie E.L."/>
            <person name="Williams K.H."/>
            <person name="Hubbard S.S."/>
            <person name="Banfield J.F."/>
        </authorList>
    </citation>
    <scope>NUCLEOTIDE SEQUENCE [LARGE SCALE GENOMIC DNA]</scope>
</reference>